<feature type="region of interest" description="Disordered" evidence="4">
    <location>
        <begin position="434"/>
        <end position="468"/>
    </location>
</feature>
<keyword evidence="5" id="KW-1133">Transmembrane helix</keyword>
<keyword evidence="3" id="KW-0902">Two-component regulatory system</keyword>
<protein>
    <submittedName>
        <fullName evidence="8">Signal transduction histidine kinase</fullName>
    </submittedName>
</protein>
<keyword evidence="5" id="KW-0812">Transmembrane</keyword>
<feature type="domain" description="Histidine kinase/HSP90-like ATPase" evidence="6">
    <location>
        <begin position="369"/>
        <end position="458"/>
    </location>
</feature>
<organism evidence="8 9">
    <name type="scientific">Saccharomonospora glauca K62</name>
    <dbReference type="NCBI Taxonomy" id="928724"/>
    <lineage>
        <taxon>Bacteria</taxon>
        <taxon>Bacillati</taxon>
        <taxon>Actinomycetota</taxon>
        <taxon>Actinomycetes</taxon>
        <taxon>Pseudonocardiales</taxon>
        <taxon>Pseudonocardiaceae</taxon>
        <taxon>Saccharomonospora</taxon>
    </lineage>
</organism>
<evidence type="ECO:0000259" key="7">
    <source>
        <dbReference type="Pfam" id="PF04024"/>
    </source>
</evidence>
<evidence type="ECO:0000256" key="1">
    <source>
        <dbReference type="ARBA" id="ARBA00022679"/>
    </source>
</evidence>
<feature type="transmembrane region" description="Helical" evidence="5">
    <location>
        <begin position="230"/>
        <end position="252"/>
    </location>
</feature>
<dbReference type="SUPFAM" id="SSF55874">
    <property type="entry name" value="ATPase domain of HSP90 chaperone/DNA topoisomerase II/histidine kinase"/>
    <property type="match status" value="1"/>
</dbReference>
<name>I1CXR9_9PSEU</name>
<evidence type="ECO:0000256" key="3">
    <source>
        <dbReference type="ARBA" id="ARBA00023012"/>
    </source>
</evidence>
<dbReference type="GO" id="GO:0016301">
    <property type="term" value="F:kinase activity"/>
    <property type="evidence" value="ECO:0007669"/>
    <property type="project" value="UniProtKB-KW"/>
</dbReference>
<accession>I1CXR9</accession>
<dbReference type="HOGENOM" id="CLU_036172_0_0_11"/>
<feature type="transmembrane region" description="Helical" evidence="5">
    <location>
        <begin position="128"/>
        <end position="145"/>
    </location>
</feature>
<keyword evidence="2 8" id="KW-0418">Kinase</keyword>
<dbReference type="EMBL" id="CM001484">
    <property type="protein sequence ID" value="EIE97493.1"/>
    <property type="molecule type" value="Genomic_DNA"/>
</dbReference>
<reference evidence="8 9" key="1">
    <citation type="submission" date="2011-09" db="EMBL/GenBank/DDBJ databases">
        <authorList>
            <consortium name="US DOE Joint Genome Institute (JGI-PGF)"/>
            <person name="Lucas S."/>
            <person name="Han J."/>
            <person name="Lapidus A."/>
            <person name="Cheng J.-F."/>
            <person name="Goodwin L."/>
            <person name="Pitluck S."/>
            <person name="Peters L."/>
            <person name="Land M.L."/>
            <person name="Hauser L."/>
            <person name="Brambilla E."/>
            <person name="Klenk H.-P."/>
            <person name="Woyke T.J."/>
        </authorList>
    </citation>
    <scope>NUCLEOTIDE SEQUENCE [LARGE SCALE GENOMIC DNA]</scope>
    <source>
        <strain evidence="8 9">K62</strain>
    </source>
</reference>
<evidence type="ECO:0000313" key="9">
    <source>
        <dbReference type="Proteomes" id="UP000005087"/>
    </source>
</evidence>
<dbReference type="InterPro" id="IPR003594">
    <property type="entry name" value="HATPase_dom"/>
</dbReference>
<dbReference type="AlphaFoldDB" id="I1CXR9"/>
<dbReference type="GO" id="GO:0000160">
    <property type="term" value="P:phosphorelay signal transduction system"/>
    <property type="evidence" value="ECO:0007669"/>
    <property type="project" value="UniProtKB-KW"/>
</dbReference>
<feature type="region of interest" description="Disordered" evidence="4">
    <location>
        <begin position="1"/>
        <end position="56"/>
    </location>
</feature>
<feature type="transmembrane region" description="Helical" evidence="5">
    <location>
        <begin position="199"/>
        <end position="218"/>
    </location>
</feature>
<feature type="domain" description="Phage shock protein PspC N-terminal" evidence="7">
    <location>
        <begin position="55"/>
        <end position="110"/>
    </location>
</feature>
<dbReference type="Pfam" id="PF04024">
    <property type="entry name" value="PspC"/>
    <property type="match status" value="1"/>
</dbReference>
<evidence type="ECO:0000259" key="6">
    <source>
        <dbReference type="Pfam" id="PF02518"/>
    </source>
</evidence>
<feature type="transmembrane region" description="Helical" evidence="5">
    <location>
        <begin position="151"/>
        <end position="168"/>
    </location>
</feature>
<dbReference type="STRING" id="928724.SacglDRAFT_00542"/>
<dbReference type="eggNOG" id="COG4585">
    <property type="taxonomic scope" value="Bacteria"/>
</dbReference>
<keyword evidence="1" id="KW-0808">Transferase</keyword>
<reference evidence="9" key="2">
    <citation type="submission" date="2012-01" db="EMBL/GenBank/DDBJ databases">
        <title>Noncontiguous Finished sequence of chromosome of Saccharomonospora glauca K62.</title>
        <authorList>
            <consortium name="US DOE Joint Genome Institute"/>
            <person name="Lucas S."/>
            <person name="Han J."/>
            <person name="Lapidus A."/>
            <person name="Cheng J.-F."/>
            <person name="Goodwin L."/>
            <person name="Pitluck S."/>
            <person name="Peters L."/>
            <person name="Mikhailova N."/>
            <person name="Held B."/>
            <person name="Detter J.C."/>
            <person name="Han C."/>
            <person name="Tapia R."/>
            <person name="Land M."/>
            <person name="Hauser L."/>
            <person name="Kyrpides N."/>
            <person name="Ivanova N."/>
            <person name="Pagani I."/>
            <person name="Brambilla E.-M."/>
            <person name="Klenk H.-P."/>
            <person name="Woyke T."/>
        </authorList>
    </citation>
    <scope>NUCLEOTIDE SEQUENCE [LARGE SCALE GENOMIC DNA]</scope>
    <source>
        <strain evidence="9">K62</strain>
    </source>
</reference>
<dbReference type="Gene3D" id="3.30.565.10">
    <property type="entry name" value="Histidine kinase-like ATPase, C-terminal domain"/>
    <property type="match status" value="1"/>
</dbReference>
<dbReference type="InterPro" id="IPR050482">
    <property type="entry name" value="Sensor_HK_TwoCompSys"/>
</dbReference>
<proteinExistence type="predicted"/>
<dbReference type="Proteomes" id="UP000005087">
    <property type="component" value="Chromosome"/>
</dbReference>
<gene>
    <name evidence="8" type="ORF">SacglDRAFT_00542</name>
</gene>
<dbReference type="CDD" id="cd16917">
    <property type="entry name" value="HATPase_UhpB-NarQ-NarX-like"/>
    <property type="match status" value="1"/>
</dbReference>
<feature type="transmembrane region" description="Helical" evidence="5">
    <location>
        <begin position="88"/>
        <end position="108"/>
    </location>
</feature>
<dbReference type="PANTHER" id="PTHR24421">
    <property type="entry name" value="NITRATE/NITRITE SENSOR PROTEIN NARX-RELATED"/>
    <property type="match status" value="1"/>
</dbReference>
<dbReference type="InterPro" id="IPR036890">
    <property type="entry name" value="HATPase_C_sf"/>
</dbReference>
<evidence type="ECO:0000256" key="5">
    <source>
        <dbReference type="SAM" id="Phobius"/>
    </source>
</evidence>
<sequence>MTGEPGAEETREPPENGASESMPSRTGAASEAGVSVTSAGGRRLPSAGELDEPPKMYRRRTGRALAGVAGGLADHLGVNVLWVRATFAVLSAFGGVGLFAYGLLWVFVPQSKGEEPAAPESSKERQQAFGLIALGVGLTFAGGAITGLFSGWVGVPVAVALVGAAVVWREADESQRRRWRDGARSGVAGVLGGGGVRPIVRVLAGGALVATGIGVLVFRGGSFDQVQFALIAVLATLIGVAVLTVPFWLRLIRDLGEERRARIRTEERAEIAAHLHDSVLQTLALIQKQADMPREVARLARSQERQLRQWLYGPSGYGAKRSTAENTRETTSLSEALATACGEVEDTFAISVQHVVVGGEVEVDDRLGALIQAAREAIVNAAKHAGVEEVSVYAEVENDAVTVFVRDRGKGFDPDAVPEDRHGLADSIKGRMERNGGKYRLRTAPGEGTEVQLEMPRRAADRSAQGAK</sequence>
<evidence type="ECO:0000313" key="8">
    <source>
        <dbReference type="EMBL" id="EIE97493.1"/>
    </source>
</evidence>
<keyword evidence="9" id="KW-1185">Reference proteome</keyword>
<evidence type="ECO:0000256" key="2">
    <source>
        <dbReference type="ARBA" id="ARBA00022777"/>
    </source>
</evidence>
<evidence type="ECO:0000256" key="4">
    <source>
        <dbReference type="SAM" id="MobiDB-lite"/>
    </source>
</evidence>
<dbReference type="InterPro" id="IPR007168">
    <property type="entry name" value="Phageshock_PspC_N"/>
</dbReference>
<keyword evidence="5" id="KW-0472">Membrane</keyword>
<dbReference type="Pfam" id="PF02518">
    <property type="entry name" value="HATPase_c"/>
    <property type="match status" value="1"/>
</dbReference>
<dbReference type="PANTHER" id="PTHR24421:SF61">
    <property type="entry name" value="OXYGEN SENSOR HISTIDINE KINASE NREB"/>
    <property type="match status" value="1"/>
</dbReference>